<proteinExistence type="predicted"/>
<accession>E3CY12</accession>
<dbReference type="EMBL" id="CM001022">
    <property type="protein sequence ID" value="EFQ24499.1"/>
    <property type="molecule type" value="Genomic_DNA"/>
</dbReference>
<dbReference type="Proteomes" id="UP000005096">
    <property type="component" value="Chromosome"/>
</dbReference>
<protein>
    <submittedName>
        <fullName evidence="2">Uncharacterized protein</fullName>
    </submittedName>
</protein>
<evidence type="ECO:0000313" key="3">
    <source>
        <dbReference type="Proteomes" id="UP000005096"/>
    </source>
</evidence>
<gene>
    <name evidence="2" type="ORF">Apau_2088</name>
</gene>
<organism evidence="2 3">
    <name type="scientific">Aminomonas paucivorans DSM 12260</name>
    <dbReference type="NCBI Taxonomy" id="584708"/>
    <lineage>
        <taxon>Bacteria</taxon>
        <taxon>Thermotogati</taxon>
        <taxon>Synergistota</taxon>
        <taxon>Synergistia</taxon>
        <taxon>Synergistales</taxon>
        <taxon>Synergistaceae</taxon>
        <taxon>Aminomonas</taxon>
    </lineage>
</organism>
<keyword evidence="1" id="KW-1133">Transmembrane helix</keyword>
<dbReference type="HOGENOM" id="CLU_1648579_0_0_0"/>
<reference evidence="2 3" key="1">
    <citation type="journal article" date="2010" name="Stand. Genomic Sci.">
        <title>Non-contiguous finished genome sequence of Aminomonas paucivorans type strain (GLU-3).</title>
        <authorList>
            <person name="Pitluck S."/>
            <person name="Yasawong M."/>
            <person name="Held B."/>
            <person name="Lapidus A."/>
            <person name="Nolan M."/>
            <person name="Copeland A."/>
            <person name="Lucas S."/>
            <person name="Del Rio T.G."/>
            <person name="Tice H."/>
            <person name="Cheng J.F."/>
            <person name="Chertkov O."/>
            <person name="Goodwin L."/>
            <person name="Tapia R."/>
            <person name="Han C."/>
            <person name="Liolios K."/>
            <person name="Ivanova N."/>
            <person name="Mavromatis K."/>
            <person name="Ovchinnikova G."/>
            <person name="Pati A."/>
            <person name="Chen A."/>
            <person name="Palaniappan K."/>
            <person name="Land M."/>
            <person name="Hauser L."/>
            <person name="Chang Y.J."/>
            <person name="Jeffries C.D."/>
            <person name="Pukall R."/>
            <person name="Spring S."/>
            <person name="Rohde M."/>
            <person name="Sikorski J."/>
            <person name="Goker M."/>
            <person name="Woyke T."/>
            <person name="Bristow J."/>
            <person name="Eisen J.A."/>
            <person name="Markowitz V."/>
            <person name="Hugenholtz P."/>
            <person name="Kyrpides N.C."/>
            <person name="Klenk H.P."/>
        </authorList>
    </citation>
    <scope>NUCLEOTIDE SEQUENCE [LARGE SCALE GENOMIC DNA]</scope>
    <source>
        <strain evidence="2 3">DSM 12260</strain>
    </source>
</reference>
<dbReference type="eggNOG" id="ENOG5033FC3">
    <property type="taxonomic scope" value="Bacteria"/>
</dbReference>
<dbReference type="PaxDb" id="584708-Apau_2088"/>
<name>E3CY12_9BACT</name>
<evidence type="ECO:0000313" key="2">
    <source>
        <dbReference type="EMBL" id="EFQ24499.1"/>
    </source>
</evidence>
<dbReference type="OrthoDB" id="5204at2"/>
<sequence>MGGDGVLLGRFLLGLATWGVIFSVSFERWVGPPLARVRRGFEDAARGGDLEGQRIPRILAALLCALVLSGEILLQTGWTAYCAERTLRFAADPAAGSRVPFYVLGFLACQIPLARIARREERLSFTASLRSIIPMGMFASFCLYPHQLDFYRWLLELTGS</sequence>
<dbReference type="RefSeq" id="WP_006301740.1">
    <property type="nucleotide sequence ID" value="NZ_CM001022.1"/>
</dbReference>
<evidence type="ECO:0000256" key="1">
    <source>
        <dbReference type="SAM" id="Phobius"/>
    </source>
</evidence>
<keyword evidence="1" id="KW-0812">Transmembrane</keyword>
<keyword evidence="3" id="KW-1185">Reference proteome</keyword>
<dbReference type="AlphaFoldDB" id="E3CY12"/>
<keyword evidence="1" id="KW-0472">Membrane</keyword>
<dbReference type="STRING" id="584708.Apau_2088"/>
<feature type="transmembrane region" description="Helical" evidence="1">
    <location>
        <begin position="6"/>
        <end position="26"/>
    </location>
</feature>